<feature type="binding site" evidence="6">
    <location>
        <position position="324"/>
    </location>
    <ligand>
        <name>Mg(2+)</name>
        <dbReference type="ChEBI" id="CHEBI:18420"/>
    </ligand>
</feature>
<feature type="coiled-coil region" evidence="7">
    <location>
        <begin position="219"/>
        <end position="246"/>
    </location>
</feature>
<comment type="similarity">
    <text evidence="3">Belongs to the translin family.</text>
</comment>
<evidence type="ECO:0000256" key="8">
    <source>
        <dbReference type="SAM" id="MobiDB-lite"/>
    </source>
</evidence>
<dbReference type="STRING" id="6277.A0A498SDA8"/>
<dbReference type="EMBL" id="UPTC01000805">
    <property type="protein sequence ID" value="VBB30185.1"/>
    <property type="molecule type" value="Genomic_DNA"/>
</dbReference>
<evidence type="ECO:0000256" key="6">
    <source>
        <dbReference type="PIRSR" id="PIRSR602848-1"/>
    </source>
</evidence>
<reference evidence="9 10" key="1">
    <citation type="submission" date="2018-08" db="EMBL/GenBank/DDBJ databases">
        <authorList>
            <person name="Laetsch R D."/>
            <person name="Stevens L."/>
            <person name="Kumar S."/>
            <person name="Blaxter L. M."/>
        </authorList>
    </citation>
    <scope>NUCLEOTIDE SEQUENCE [LARGE SCALE GENOMIC DNA]</scope>
</reference>
<comment type="subcellular location">
    <subcellularLocation>
        <location evidence="2">Cytoplasm</location>
    </subcellularLocation>
    <subcellularLocation>
        <location evidence="1">Nucleus</location>
    </subcellularLocation>
</comment>
<dbReference type="InterPro" id="IPR016069">
    <property type="entry name" value="Translin_C"/>
</dbReference>
<dbReference type="Gene3D" id="1.20.58.200">
    <property type="entry name" value="Translin, domain 2"/>
    <property type="match status" value="1"/>
</dbReference>
<keyword evidence="5" id="KW-0539">Nucleus</keyword>
<feature type="binding site" evidence="6">
    <location>
        <position position="269"/>
    </location>
    <ligand>
        <name>Mg(2+)</name>
        <dbReference type="ChEBI" id="CHEBI:18420"/>
    </ligand>
</feature>
<dbReference type="InterPro" id="IPR016068">
    <property type="entry name" value="Translin_N"/>
</dbReference>
<evidence type="ECO:0000313" key="9">
    <source>
        <dbReference type="EMBL" id="VBB30185.1"/>
    </source>
</evidence>
<dbReference type="GO" id="GO:0046872">
    <property type="term" value="F:metal ion binding"/>
    <property type="evidence" value="ECO:0007669"/>
    <property type="project" value="UniProtKB-KW"/>
</dbReference>
<keyword evidence="6" id="KW-0479">Metal-binding</keyword>
<keyword evidence="10" id="KW-1185">Reference proteome</keyword>
<feature type="region of interest" description="Disordered" evidence="8">
    <location>
        <begin position="104"/>
        <end position="166"/>
    </location>
</feature>
<sequence>MTQEIDDVEICYVSTSTSEHATDAIMEINDSSDGVTATENGCGKAVLRKPKSGRWWKSIRKERSSAVIKVKPLKSSWERKMRAKAELENVKKIQQEVRNKLAAKKAAKIEARKEHERRRKENERKAEIVQASTWKSHGRGRGRNKRSHDNSTGDDEFASSSRYQRSITEEEKKDFISYQKEMDERRDRYERIVKLSRDVIIECKRIIFQLHRIVVVDTSEKREEILKEANKRLNEVRNKMLQQMAKELCNLDQYYYIKSYDWALEEYIEALAFHKFLTSGKVLLCSEVIDILQFVDAESEGNTKLYVELPEVTYLMGLFDVGGELMRLAISEISSGNSNTAVSIVNYMRSLHGCYEFLGNIMHSADWTKKSQVFRECLMKVESALYKWKIRENEMPTKAGNSIVNILT</sequence>
<accession>A0A498SDA8</accession>
<evidence type="ECO:0000256" key="7">
    <source>
        <dbReference type="SAM" id="Coils"/>
    </source>
</evidence>
<evidence type="ECO:0000313" key="10">
    <source>
        <dbReference type="Proteomes" id="UP000276991"/>
    </source>
</evidence>
<proteinExistence type="inferred from homology"/>
<dbReference type="OrthoDB" id="31005at2759"/>
<dbReference type="InterPro" id="IPR036081">
    <property type="entry name" value="Translin_sf"/>
</dbReference>
<organism evidence="9 10">
    <name type="scientific">Acanthocheilonema viteae</name>
    <name type="common">Filarial nematode worm</name>
    <name type="synonym">Dipetalonema viteae</name>
    <dbReference type="NCBI Taxonomy" id="6277"/>
    <lineage>
        <taxon>Eukaryota</taxon>
        <taxon>Metazoa</taxon>
        <taxon>Ecdysozoa</taxon>
        <taxon>Nematoda</taxon>
        <taxon>Chromadorea</taxon>
        <taxon>Rhabditida</taxon>
        <taxon>Spirurina</taxon>
        <taxon>Spiruromorpha</taxon>
        <taxon>Filarioidea</taxon>
        <taxon>Onchocercidae</taxon>
        <taxon>Acanthocheilonema</taxon>
    </lineage>
</organism>
<protein>
    <submittedName>
        <fullName evidence="9">Uncharacterized protein</fullName>
    </submittedName>
</protein>
<feature type="compositionally biased region" description="Basic and acidic residues" evidence="8">
    <location>
        <begin position="107"/>
        <end position="127"/>
    </location>
</feature>
<keyword evidence="6" id="KW-0460">Magnesium</keyword>
<dbReference type="GO" id="GO:0005737">
    <property type="term" value="C:cytoplasm"/>
    <property type="evidence" value="ECO:0007669"/>
    <property type="project" value="UniProtKB-SubCell"/>
</dbReference>
<dbReference type="CDD" id="cd14820">
    <property type="entry name" value="TRAX"/>
    <property type="match status" value="1"/>
</dbReference>
<evidence type="ECO:0000256" key="2">
    <source>
        <dbReference type="ARBA" id="ARBA00004496"/>
    </source>
</evidence>
<dbReference type="Gene3D" id="1.20.58.190">
    <property type="entry name" value="Translin, domain 1"/>
    <property type="match status" value="1"/>
</dbReference>
<evidence type="ECO:0000256" key="3">
    <source>
        <dbReference type="ARBA" id="ARBA00005902"/>
    </source>
</evidence>
<dbReference type="SUPFAM" id="SSF74784">
    <property type="entry name" value="Translin"/>
    <property type="match status" value="1"/>
</dbReference>
<keyword evidence="4" id="KW-0963">Cytoplasm</keyword>
<dbReference type="Proteomes" id="UP000276991">
    <property type="component" value="Unassembled WGS sequence"/>
</dbReference>
<gene>
    <name evidence="9" type="ORF">NAV_LOCUS4976</name>
</gene>
<keyword evidence="7" id="KW-0175">Coiled coil</keyword>
<dbReference type="Pfam" id="PF01997">
    <property type="entry name" value="Translin"/>
    <property type="match status" value="1"/>
</dbReference>
<dbReference type="AlphaFoldDB" id="A0A498SDA8"/>
<dbReference type="InterPro" id="IPR002848">
    <property type="entry name" value="Translin_fam"/>
</dbReference>
<feature type="compositionally biased region" description="Basic residues" evidence="8">
    <location>
        <begin position="136"/>
        <end position="146"/>
    </location>
</feature>
<evidence type="ECO:0000256" key="1">
    <source>
        <dbReference type="ARBA" id="ARBA00004123"/>
    </source>
</evidence>
<dbReference type="GO" id="GO:0005634">
    <property type="term" value="C:nucleus"/>
    <property type="evidence" value="ECO:0007669"/>
    <property type="project" value="UniProtKB-SubCell"/>
</dbReference>
<evidence type="ECO:0000256" key="4">
    <source>
        <dbReference type="ARBA" id="ARBA00022490"/>
    </source>
</evidence>
<name>A0A498SDA8_ACAVI</name>
<evidence type="ECO:0000256" key="5">
    <source>
        <dbReference type="ARBA" id="ARBA00023242"/>
    </source>
</evidence>
<dbReference type="PANTHER" id="PTHR10741">
    <property type="entry name" value="TRANSLIN AND TRANSLIN ASSOCIATED PROTEIN X"/>
    <property type="match status" value="1"/>
</dbReference>
<dbReference type="GO" id="GO:0043565">
    <property type="term" value="F:sequence-specific DNA binding"/>
    <property type="evidence" value="ECO:0007669"/>
    <property type="project" value="InterPro"/>
</dbReference>